<evidence type="ECO:0000313" key="3">
    <source>
        <dbReference type="EMBL" id="KAL0490031.1"/>
    </source>
</evidence>
<protein>
    <submittedName>
        <fullName evidence="3">Isoprenylcysteine alpha-carbonyl methylesterase</fullName>
    </submittedName>
</protein>
<evidence type="ECO:0000313" key="4">
    <source>
        <dbReference type="Proteomes" id="UP001431209"/>
    </source>
</evidence>
<dbReference type="PANTHER" id="PTHR48081">
    <property type="entry name" value="AB HYDROLASE SUPERFAMILY PROTEIN C4A8.06C"/>
    <property type="match status" value="1"/>
</dbReference>
<accession>A0AAW2ZJP6</accession>
<dbReference type="Gene3D" id="3.40.50.1820">
    <property type="entry name" value="alpha/beta hydrolase"/>
    <property type="match status" value="1"/>
</dbReference>
<dbReference type="Proteomes" id="UP001431209">
    <property type="component" value="Unassembled WGS sequence"/>
</dbReference>
<dbReference type="AlphaFoldDB" id="A0AAW2ZJP6"/>
<dbReference type="InterPro" id="IPR050300">
    <property type="entry name" value="GDXG_lipolytic_enzyme"/>
</dbReference>
<feature type="domain" description="BD-FAE-like" evidence="2">
    <location>
        <begin position="68"/>
        <end position="277"/>
    </location>
</feature>
<reference evidence="3 4" key="1">
    <citation type="submission" date="2024-03" db="EMBL/GenBank/DDBJ databases">
        <title>The Acrasis kona genome and developmental transcriptomes reveal deep origins of eukaryotic multicellular pathways.</title>
        <authorList>
            <person name="Sheikh S."/>
            <person name="Fu C.-J."/>
            <person name="Brown M.W."/>
            <person name="Baldauf S.L."/>
        </authorList>
    </citation>
    <scope>NUCLEOTIDE SEQUENCE [LARGE SCALE GENOMIC DNA]</scope>
    <source>
        <strain evidence="3 4">ATCC MYA-3509</strain>
    </source>
</reference>
<dbReference type="GO" id="GO:0016787">
    <property type="term" value="F:hydrolase activity"/>
    <property type="evidence" value="ECO:0007669"/>
    <property type="project" value="UniProtKB-KW"/>
</dbReference>
<evidence type="ECO:0000256" key="1">
    <source>
        <dbReference type="ARBA" id="ARBA00022801"/>
    </source>
</evidence>
<dbReference type="EMBL" id="JAOPGA020001632">
    <property type="protein sequence ID" value="KAL0490031.1"/>
    <property type="molecule type" value="Genomic_DNA"/>
</dbReference>
<dbReference type="Pfam" id="PF20434">
    <property type="entry name" value="BD-FAE"/>
    <property type="match status" value="1"/>
</dbReference>
<comment type="caution">
    <text evidence="3">The sequence shown here is derived from an EMBL/GenBank/DDBJ whole genome shotgun (WGS) entry which is preliminary data.</text>
</comment>
<evidence type="ECO:0000259" key="2">
    <source>
        <dbReference type="Pfam" id="PF20434"/>
    </source>
</evidence>
<sequence>MKGADDGVAYRWKQFKEILGHIIFIIKQIPWFVALMFHYHLQNGYTPGVNFIKNINYDDKQKGHNNYLNLYVPQNLKEKPELIMFVHGGGWNSGNPVIYHHLGVSLAKSLNTAVAIVGYRKHPHGDITHMIHDVSSAIGWCKTNSSKYNINSERIHLFGHSAGAHIIFMSLLNHVACLDNIGRPKSNILEYSWSMQDIKSITAVTGVYDIVQHYEKEVDRGVEMFSGMAPAMLRTRKNFERFSPLYVIRECIKNKMSNVIRGLPPIMLIDVETDTTVVSEKQTLEFLKCIKEEVLHPCTEYICLEGFGHSDPVLCLMHNRHDAYLMINCISRSIKSN</sequence>
<dbReference type="SUPFAM" id="SSF53474">
    <property type="entry name" value="alpha/beta-Hydrolases"/>
    <property type="match status" value="1"/>
</dbReference>
<dbReference type="InterPro" id="IPR029058">
    <property type="entry name" value="AB_hydrolase_fold"/>
</dbReference>
<keyword evidence="1" id="KW-0378">Hydrolase</keyword>
<name>A0AAW2ZJP6_9EUKA</name>
<gene>
    <name evidence="3" type="ORF">AKO1_009367</name>
</gene>
<proteinExistence type="predicted"/>
<keyword evidence="4" id="KW-1185">Reference proteome</keyword>
<organism evidence="3 4">
    <name type="scientific">Acrasis kona</name>
    <dbReference type="NCBI Taxonomy" id="1008807"/>
    <lineage>
        <taxon>Eukaryota</taxon>
        <taxon>Discoba</taxon>
        <taxon>Heterolobosea</taxon>
        <taxon>Tetramitia</taxon>
        <taxon>Eutetramitia</taxon>
        <taxon>Acrasidae</taxon>
        <taxon>Acrasis</taxon>
    </lineage>
</organism>
<dbReference type="InterPro" id="IPR049492">
    <property type="entry name" value="BD-FAE-like_dom"/>
</dbReference>
<dbReference type="PANTHER" id="PTHR48081:SF33">
    <property type="entry name" value="KYNURENINE FORMAMIDASE"/>
    <property type="match status" value="1"/>
</dbReference>